<proteinExistence type="predicted"/>
<organism evidence="2 3">
    <name type="scientific">Brachionus plicatilis</name>
    <name type="common">Marine rotifer</name>
    <name type="synonym">Brachionus muelleri</name>
    <dbReference type="NCBI Taxonomy" id="10195"/>
    <lineage>
        <taxon>Eukaryota</taxon>
        <taxon>Metazoa</taxon>
        <taxon>Spiralia</taxon>
        <taxon>Gnathifera</taxon>
        <taxon>Rotifera</taxon>
        <taxon>Eurotatoria</taxon>
        <taxon>Monogononta</taxon>
        <taxon>Pseudotrocha</taxon>
        <taxon>Ploima</taxon>
        <taxon>Brachionidae</taxon>
        <taxon>Brachionus</taxon>
    </lineage>
</organism>
<name>A0A3M7QLF4_BRAPC</name>
<dbReference type="AlphaFoldDB" id="A0A3M7QLF4"/>
<comment type="caution">
    <text evidence="2">The sequence shown here is derived from an EMBL/GenBank/DDBJ whole genome shotgun (WGS) entry which is preliminary data.</text>
</comment>
<evidence type="ECO:0008006" key="4">
    <source>
        <dbReference type="Google" id="ProtNLM"/>
    </source>
</evidence>
<sequence>MVGQRRVNFYLVFEQLVALIIEEGGLEVVFLMYRNPVLPMVRQKCLDLIANVATVPQVAHKILVFQSWLLDHLLMMIRDGDIVSDKIPALSVLIRLLKIMLTERMLTAYSKLVDMQYIDFVVDAFEDRHYTESAEHLPFFVKFEFICMQSLTVILGDAEYCALWSDKAKVRLVNYCMIVLLKAVGAYPLERTVNHIHYAEKHTNKHSLAHTLMTITELLRNDANMKFFYRYHKPFKQLIIQLYKKYGAKSQFSRIEPGISYALNHLMRALYVKSGIGTGGPAQGTRICANVLCHNEETKFKEFRECDECGKDKMASAYCSRKCLKAHLLEHLKSAGQQRQEAGVECIHHSLSRTKRLSKYSSMNEHHRRTSLTMSRAKNVYAKHTSSMKEIKSKETFVRPLKTSTQLCLTELTHANSSSSSSGSEQPSKKLRLSSLFRRHSDAADTVDDIEEERHEANEARPRGSTNPVESPENSDFNNLDWSSSCANPDDYELKSKFKVVKEFAKTLQFVNNGSSLIVIAGADKKCDDTLKQPHISLSSLYYDKDNTNIEIDSSDDDDDADDDDDDDDDDPDGDDADDKPKVNLIINNSVSSQVSRVKEEFVDDEMSVFKNETLHKNKTSDYVTFKKPLLPDQPKKMAEPLPLSLQPVHIQSNEYLLKNNKIYNELKVFKNIANLDSTNVTAGASVELPKNSTPIYSDNSTAAYLTAKRKKLLNGKLDLTIAPALAESKVSKENFVTSTLRSSNNLQTSVKKSSKLLNIPGETLDLSKLSAIENASANLININSTDNLKFFLLLYSFSVKFILIENWSQHQTIEKAINSAYNLKRWLNQNSYFLVPGRMNGTIYNKLNRDL</sequence>
<evidence type="ECO:0000313" key="2">
    <source>
        <dbReference type="EMBL" id="RNA11871.1"/>
    </source>
</evidence>
<feature type="compositionally biased region" description="Acidic residues" evidence="1">
    <location>
        <begin position="553"/>
        <end position="578"/>
    </location>
</feature>
<dbReference type="OrthoDB" id="10035001at2759"/>
<keyword evidence="3" id="KW-1185">Reference proteome</keyword>
<feature type="region of interest" description="Disordered" evidence="1">
    <location>
        <begin position="414"/>
        <end position="482"/>
    </location>
</feature>
<evidence type="ECO:0000256" key="1">
    <source>
        <dbReference type="SAM" id="MobiDB-lite"/>
    </source>
</evidence>
<feature type="compositionally biased region" description="Polar residues" evidence="1">
    <location>
        <begin position="464"/>
        <end position="482"/>
    </location>
</feature>
<protein>
    <recommendedName>
        <fullName evidence="4">MYND-type domain-containing protein</fullName>
    </recommendedName>
</protein>
<reference evidence="2 3" key="1">
    <citation type="journal article" date="2018" name="Sci. Rep.">
        <title>Genomic signatures of local adaptation to the degree of environmental predictability in rotifers.</title>
        <authorList>
            <person name="Franch-Gras L."/>
            <person name="Hahn C."/>
            <person name="Garcia-Roger E.M."/>
            <person name="Carmona M.J."/>
            <person name="Serra M."/>
            <person name="Gomez A."/>
        </authorList>
    </citation>
    <scope>NUCLEOTIDE SEQUENCE [LARGE SCALE GENOMIC DNA]</scope>
    <source>
        <strain evidence="2">HYR1</strain>
    </source>
</reference>
<feature type="region of interest" description="Disordered" evidence="1">
    <location>
        <begin position="548"/>
        <end position="582"/>
    </location>
</feature>
<dbReference type="EMBL" id="REGN01005831">
    <property type="protein sequence ID" value="RNA11871.1"/>
    <property type="molecule type" value="Genomic_DNA"/>
</dbReference>
<accession>A0A3M7QLF4</accession>
<evidence type="ECO:0000313" key="3">
    <source>
        <dbReference type="Proteomes" id="UP000276133"/>
    </source>
</evidence>
<feature type="compositionally biased region" description="Basic and acidic residues" evidence="1">
    <location>
        <begin position="452"/>
        <end position="462"/>
    </location>
</feature>
<dbReference type="Proteomes" id="UP000276133">
    <property type="component" value="Unassembled WGS sequence"/>
</dbReference>
<gene>
    <name evidence="2" type="ORF">BpHYR1_019459</name>
</gene>